<keyword evidence="1" id="KW-0812">Transmembrane</keyword>
<keyword evidence="1" id="KW-1133">Transmembrane helix</keyword>
<dbReference type="AlphaFoldDB" id="A0A0K2ZLV4"/>
<dbReference type="EMBL" id="CXOJ01000026">
    <property type="protein sequence ID" value="CTP86771.1"/>
    <property type="molecule type" value="Genomic_DNA"/>
</dbReference>
<name>A0A0K2ZLV4_9XANT</name>
<keyword evidence="1" id="KW-0472">Membrane</keyword>
<dbReference type="RefSeq" id="WP_053837905.1">
    <property type="nucleotide sequence ID" value="NZ_CP076251.1"/>
</dbReference>
<dbReference type="InterPro" id="IPR002816">
    <property type="entry name" value="TraB/PrgY/GumN_fam"/>
</dbReference>
<protein>
    <submittedName>
        <fullName evidence="2">Trab family membrane protein</fullName>
    </submittedName>
</protein>
<dbReference type="PANTHER" id="PTHR21530">
    <property type="entry name" value="PHEROMONE SHUTDOWN PROTEIN"/>
    <property type="match status" value="1"/>
</dbReference>
<dbReference type="PANTHER" id="PTHR21530:SF7">
    <property type="entry name" value="TRAB DOMAIN-CONTAINING PROTEIN"/>
    <property type="match status" value="1"/>
</dbReference>
<proteinExistence type="predicted"/>
<sequence length="431" mass="46354">MSDGMNELSQAGDDALFAGQPYRIVERDGVRYTLLGTAHVSLASVAAVERAIDSGRFDAVAVELDPQRLQALTDPDALTKLDLVQVIRKGRVALFAANLALAAYQRRLAEQLGIEPGAELKRAVLLARERQLPVYLIDREVGLTFKRASGRLGLFGKLKLGSGLLGGLFASDEVGEAEIEKLKQGDMLEASFGDFASESPALYDTIIAERDHYMATRLREEHAQRSAPSQTPIATPDYLETARAGGIRDVLAVVGAGHLAGLARHLQDDQDDPATLRKALEDVPTKKKVPWITLTLTALVLGGVAWGYWRGGFALGTDLLLQWVLFTGGLAGLGCLLAGGHPLSIIAGAIAAPLKPFRPGVPAGAFSALVEVHMRKPAYGDFLALRDDAQNLRGWYRNRVSRVVLTFLLTNLGSMIGVWLAGFRIFGKLAG</sequence>
<gene>
    <name evidence="2" type="ORF">XTPLMG730_1577</name>
</gene>
<evidence type="ECO:0000256" key="1">
    <source>
        <dbReference type="SAM" id="Phobius"/>
    </source>
</evidence>
<dbReference type="Proteomes" id="UP000045978">
    <property type="component" value="Unassembled WGS sequence"/>
</dbReference>
<feature type="transmembrane region" description="Helical" evidence="1">
    <location>
        <begin position="320"/>
        <end position="339"/>
    </location>
</feature>
<feature type="transmembrane region" description="Helical" evidence="1">
    <location>
        <begin position="289"/>
        <end position="308"/>
    </location>
</feature>
<evidence type="ECO:0000313" key="2">
    <source>
        <dbReference type="EMBL" id="CTP86771.1"/>
    </source>
</evidence>
<feature type="transmembrane region" description="Helical" evidence="1">
    <location>
        <begin position="403"/>
        <end position="426"/>
    </location>
</feature>
<dbReference type="CDD" id="cd14726">
    <property type="entry name" value="TraB_PrgY-like"/>
    <property type="match status" value="1"/>
</dbReference>
<reference evidence="2 3" key="1">
    <citation type="submission" date="2015-07" db="EMBL/GenBank/DDBJ databases">
        <authorList>
            <person name="Noorani M."/>
        </authorList>
    </citation>
    <scope>NUCLEOTIDE SEQUENCE [LARGE SCALE GENOMIC DNA]</scope>
    <source>
        <strain evidence="2">LMG730</strain>
    </source>
</reference>
<evidence type="ECO:0000313" key="3">
    <source>
        <dbReference type="Proteomes" id="UP000045978"/>
    </source>
</evidence>
<organism evidence="2 3">
    <name type="scientific">Xanthomonas graminis pv. phlei</name>
    <dbReference type="NCBI Taxonomy" id="487906"/>
    <lineage>
        <taxon>Bacteria</taxon>
        <taxon>Pseudomonadati</taxon>
        <taxon>Pseudomonadota</taxon>
        <taxon>Gammaproteobacteria</taxon>
        <taxon>Lysobacterales</taxon>
        <taxon>Lysobacteraceae</taxon>
        <taxon>Xanthomonas</taxon>
        <taxon>Xanthomonas translucens group</taxon>
        <taxon>Xanthomonas graminis</taxon>
    </lineage>
</organism>
<dbReference type="Pfam" id="PF01963">
    <property type="entry name" value="TraB_PrgY_gumN"/>
    <property type="match status" value="1"/>
</dbReference>
<dbReference type="InterPro" id="IPR046345">
    <property type="entry name" value="TraB_PrgY-like"/>
</dbReference>
<accession>A0A0K2ZLV4</accession>